<feature type="transmembrane region" description="Helical" evidence="6">
    <location>
        <begin position="362"/>
        <end position="381"/>
    </location>
</feature>
<feature type="transmembrane region" description="Helical" evidence="6">
    <location>
        <begin position="299"/>
        <end position="316"/>
    </location>
</feature>
<gene>
    <name evidence="8" type="ORF">DK843_12870</name>
</gene>
<evidence type="ECO:0000313" key="9">
    <source>
        <dbReference type="Proteomes" id="UP000252038"/>
    </source>
</evidence>
<dbReference type="SUPFAM" id="SSF103473">
    <property type="entry name" value="MFS general substrate transporter"/>
    <property type="match status" value="1"/>
</dbReference>
<feature type="transmembrane region" description="Helical" evidence="6">
    <location>
        <begin position="235"/>
        <end position="254"/>
    </location>
</feature>
<dbReference type="InterPro" id="IPR011701">
    <property type="entry name" value="MFS"/>
</dbReference>
<organism evidence="8 9">
    <name type="scientific">Chromobacterium phragmitis</name>
    <dbReference type="NCBI Taxonomy" id="2202141"/>
    <lineage>
        <taxon>Bacteria</taxon>
        <taxon>Pseudomonadati</taxon>
        <taxon>Pseudomonadota</taxon>
        <taxon>Betaproteobacteria</taxon>
        <taxon>Neisseriales</taxon>
        <taxon>Chromobacteriaceae</taxon>
        <taxon>Chromobacterium</taxon>
    </lineage>
</organism>
<feature type="transmembrane region" description="Helical" evidence="6">
    <location>
        <begin position="24"/>
        <end position="47"/>
    </location>
</feature>
<name>A0A344UIK4_9NEIS</name>
<comment type="subcellular location">
    <subcellularLocation>
        <location evidence="1">Cell membrane</location>
        <topology evidence="1">Multi-pass membrane protein</topology>
    </subcellularLocation>
</comment>
<dbReference type="PROSITE" id="PS50850">
    <property type="entry name" value="MFS"/>
    <property type="match status" value="1"/>
</dbReference>
<sequence length="446" mass="48255">MPHSQERAMNISLRQRMRGLPAGFRLLMLSDALSGLAMGAGYVSISWWVVTMGGARDMAWFSALTALVMLIALPLTAPLGDRFPKNRVIAVGILLAMLSGLALAAMAWCGFYRLSWVVASESMAMFAWAIVLPSMLSIAAELVPASQLTDALSLQKSSQSAGNLIGPVVGGSLMAFMPAWLALGAYAVLLAIAAAGALRIQVPPRDLASLRTEGFLDQVRSGLRVRWRIPLERSWALWGLLVMTAYFPMVITLLPIKLHQLGLPAIWLGACEAAASGGLLVGSLWLTHRLLRHCSRPRARAFAMWGLAAVFLVVALTDHPYLMLAMFAIEGALLSVTMLVGQTHRTLAVPEAYRARVSAINVLVAKLGGMLGPALAGILLASWSLDAVYLFFALFHLLTVPPMLRLPGVNRFLSLSHDEAKDWYLRQHPEAFEPVSPVAGKLKHPI</sequence>
<dbReference type="InterPro" id="IPR020846">
    <property type="entry name" value="MFS_dom"/>
</dbReference>
<dbReference type="Pfam" id="PF07690">
    <property type="entry name" value="MFS_1"/>
    <property type="match status" value="2"/>
</dbReference>
<evidence type="ECO:0000256" key="4">
    <source>
        <dbReference type="ARBA" id="ARBA00022989"/>
    </source>
</evidence>
<feature type="transmembrane region" description="Helical" evidence="6">
    <location>
        <begin position="126"/>
        <end position="148"/>
    </location>
</feature>
<feature type="domain" description="Major facilitator superfamily (MFS) profile" evidence="7">
    <location>
        <begin position="11"/>
        <end position="411"/>
    </location>
</feature>
<protein>
    <recommendedName>
        <fullName evidence="7">Major facilitator superfamily (MFS) profile domain-containing protein</fullName>
    </recommendedName>
</protein>
<keyword evidence="3 6" id="KW-0812">Transmembrane</keyword>
<dbReference type="EMBL" id="CP029554">
    <property type="protein sequence ID" value="AXE35102.1"/>
    <property type="molecule type" value="Genomic_DNA"/>
</dbReference>
<proteinExistence type="predicted"/>
<dbReference type="AlphaFoldDB" id="A0A344UIK4"/>
<dbReference type="InterPro" id="IPR036259">
    <property type="entry name" value="MFS_trans_sf"/>
</dbReference>
<feature type="transmembrane region" description="Helical" evidence="6">
    <location>
        <begin position="322"/>
        <end position="341"/>
    </location>
</feature>
<feature type="transmembrane region" description="Helical" evidence="6">
    <location>
        <begin position="387"/>
        <end position="404"/>
    </location>
</feature>
<evidence type="ECO:0000313" key="8">
    <source>
        <dbReference type="EMBL" id="AXE35102.1"/>
    </source>
</evidence>
<feature type="transmembrane region" description="Helical" evidence="6">
    <location>
        <begin position="266"/>
        <end position="287"/>
    </location>
</feature>
<accession>A0A344UIK4</accession>
<dbReference type="PANTHER" id="PTHR23513:SF6">
    <property type="entry name" value="MAJOR FACILITATOR SUPERFAMILY ASSOCIATED DOMAIN-CONTAINING PROTEIN"/>
    <property type="match status" value="1"/>
</dbReference>
<keyword evidence="2" id="KW-1003">Cell membrane</keyword>
<evidence type="ECO:0000256" key="3">
    <source>
        <dbReference type="ARBA" id="ARBA00022692"/>
    </source>
</evidence>
<dbReference type="Gene3D" id="1.20.1250.20">
    <property type="entry name" value="MFS general substrate transporter like domains"/>
    <property type="match status" value="1"/>
</dbReference>
<dbReference type="GO" id="GO:0022857">
    <property type="term" value="F:transmembrane transporter activity"/>
    <property type="evidence" value="ECO:0007669"/>
    <property type="project" value="InterPro"/>
</dbReference>
<reference evidence="8 9" key="1">
    <citation type="submission" date="2018-05" db="EMBL/GenBank/DDBJ databases">
        <title>Genome sequencing, assembly and analysis of the novel insecticidal bacterium, Chromobacterium phragmitis.</title>
        <authorList>
            <person name="Sparks M.E."/>
            <person name="Blackburn M.B."/>
            <person name="Gundersen-Rindal D.E."/>
        </authorList>
    </citation>
    <scope>NUCLEOTIDE SEQUENCE [LARGE SCALE GENOMIC DNA]</scope>
    <source>
        <strain evidence="8">IIBBL 274-1</strain>
    </source>
</reference>
<dbReference type="KEGG" id="chrb:DK843_12870"/>
<keyword evidence="4 6" id="KW-1133">Transmembrane helix</keyword>
<dbReference type="PANTHER" id="PTHR23513">
    <property type="entry name" value="INTEGRAL MEMBRANE EFFLUX PROTEIN-RELATED"/>
    <property type="match status" value="1"/>
</dbReference>
<keyword evidence="5 6" id="KW-0472">Membrane</keyword>
<dbReference type="Proteomes" id="UP000252038">
    <property type="component" value="Chromosome"/>
</dbReference>
<evidence type="ECO:0000256" key="5">
    <source>
        <dbReference type="ARBA" id="ARBA00023136"/>
    </source>
</evidence>
<evidence type="ECO:0000259" key="7">
    <source>
        <dbReference type="PROSITE" id="PS50850"/>
    </source>
</evidence>
<evidence type="ECO:0000256" key="6">
    <source>
        <dbReference type="SAM" id="Phobius"/>
    </source>
</evidence>
<evidence type="ECO:0000256" key="2">
    <source>
        <dbReference type="ARBA" id="ARBA00022475"/>
    </source>
</evidence>
<dbReference type="CDD" id="cd06173">
    <property type="entry name" value="MFS_MefA_like"/>
    <property type="match status" value="1"/>
</dbReference>
<dbReference type="GO" id="GO:0005886">
    <property type="term" value="C:plasma membrane"/>
    <property type="evidence" value="ECO:0007669"/>
    <property type="project" value="UniProtKB-SubCell"/>
</dbReference>
<feature type="transmembrane region" description="Helical" evidence="6">
    <location>
        <begin position="89"/>
        <end position="114"/>
    </location>
</feature>
<feature type="transmembrane region" description="Helical" evidence="6">
    <location>
        <begin position="59"/>
        <end position="77"/>
    </location>
</feature>
<evidence type="ECO:0000256" key="1">
    <source>
        <dbReference type="ARBA" id="ARBA00004651"/>
    </source>
</evidence>
<feature type="transmembrane region" description="Helical" evidence="6">
    <location>
        <begin position="183"/>
        <end position="202"/>
    </location>
</feature>